<organism evidence="7 8">
    <name type="scientific">Nonomuraea salmonea</name>
    <dbReference type="NCBI Taxonomy" id="46181"/>
    <lineage>
        <taxon>Bacteria</taxon>
        <taxon>Bacillati</taxon>
        <taxon>Actinomycetota</taxon>
        <taxon>Actinomycetes</taxon>
        <taxon>Streptosporangiales</taxon>
        <taxon>Streptosporangiaceae</taxon>
        <taxon>Nonomuraea</taxon>
    </lineage>
</organism>
<dbReference type="InterPro" id="IPR036271">
    <property type="entry name" value="Tet_transcr_reg_TetR-rel_C_sf"/>
</dbReference>
<evidence type="ECO:0000256" key="1">
    <source>
        <dbReference type="ARBA" id="ARBA00022491"/>
    </source>
</evidence>
<dbReference type="PROSITE" id="PS50977">
    <property type="entry name" value="HTH_TETR_2"/>
    <property type="match status" value="1"/>
</dbReference>
<dbReference type="SUPFAM" id="SSF46689">
    <property type="entry name" value="Homeodomain-like"/>
    <property type="match status" value="1"/>
</dbReference>
<dbReference type="Proteomes" id="UP001589568">
    <property type="component" value="Unassembled WGS sequence"/>
</dbReference>
<dbReference type="InterPro" id="IPR050109">
    <property type="entry name" value="HTH-type_TetR-like_transc_reg"/>
</dbReference>
<keyword evidence="4" id="KW-0804">Transcription</keyword>
<evidence type="ECO:0000256" key="5">
    <source>
        <dbReference type="PROSITE-ProRule" id="PRU00335"/>
    </source>
</evidence>
<evidence type="ECO:0000313" key="7">
    <source>
        <dbReference type="EMBL" id="MFB9475731.1"/>
    </source>
</evidence>
<gene>
    <name evidence="7" type="ORF">ACFFR3_40105</name>
</gene>
<dbReference type="Pfam" id="PF13977">
    <property type="entry name" value="TetR_C_6"/>
    <property type="match status" value="1"/>
</dbReference>
<dbReference type="InterPro" id="IPR001647">
    <property type="entry name" value="HTH_TetR"/>
</dbReference>
<reference evidence="7 8" key="1">
    <citation type="submission" date="2024-09" db="EMBL/GenBank/DDBJ databases">
        <authorList>
            <person name="Sun Q."/>
            <person name="Mori K."/>
        </authorList>
    </citation>
    <scope>NUCLEOTIDE SEQUENCE [LARGE SCALE GENOMIC DNA]</scope>
    <source>
        <strain evidence="7 8">JCM 3324</strain>
    </source>
</reference>
<dbReference type="EMBL" id="JBHMCF010000045">
    <property type="protein sequence ID" value="MFB9475731.1"/>
    <property type="molecule type" value="Genomic_DNA"/>
</dbReference>
<dbReference type="PANTHER" id="PTHR30055:SF234">
    <property type="entry name" value="HTH-TYPE TRANSCRIPTIONAL REGULATOR BETI"/>
    <property type="match status" value="1"/>
</dbReference>
<evidence type="ECO:0000256" key="3">
    <source>
        <dbReference type="ARBA" id="ARBA00023125"/>
    </source>
</evidence>
<keyword evidence="1" id="KW-0678">Repressor</keyword>
<dbReference type="InterPro" id="IPR039538">
    <property type="entry name" value="BetI_C"/>
</dbReference>
<dbReference type="Gene3D" id="1.10.357.10">
    <property type="entry name" value="Tetracycline Repressor, domain 2"/>
    <property type="match status" value="1"/>
</dbReference>
<keyword evidence="8" id="KW-1185">Reference proteome</keyword>
<protein>
    <submittedName>
        <fullName evidence="7">TetR/AcrR family transcriptional regulator</fullName>
    </submittedName>
</protein>
<evidence type="ECO:0000259" key="6">
    <source>
        <dbReference type="PROSITE" id="PS50977"/>
    </source>
</evidence>
<dbReference type="RefSeq" id="WP_364375501.1">
    <property type="nucleotide sequence ID" value="NZ_JBHMCF010000045.1"/>
</dbReference>
<dbReference type="InterPro" id="IPR009057">
    <property type="entry name" value="Homeodomain-like_sf"/>
</dbReference>
<evidence type="ECO:0000256" key="4">
    <source>
        <dbReference type="ARBA" id="ARBA00023163"/>
    </source>
</evidence>
<evidence type="ECO:0000256" key="2">
    <source>
        <dbReference type="ARBA" id="ARBA00023015"/>
    </source>
</evidence>
<name>A0ABV5NZV6_9ACTN</name>
<feature type="domain" description="HTH tetR-type" evidence="6">
    <location>
        <begin position="8"/>
        <end position="68"/>
    </location>
</feature>
<keyword evidence="2" id="KW-0805">Transcription regulation</keyword>
<keyword evidence="3 5" id="KW-0238">DNA-binding</keyword>
<evidence type="ECO:0000313" key="8">
    <source>
        <dbReference type="Proteomes" id="UP001589568"/>
    </source>
</evidence>
<comment type="caution">
    <text evidence="7">The sequence shown here is derived from an EMBL/GenBank/DDBJ whole genome shotgun (WGS) entry which is preliminary data.</text>
</comment>
<proteinExistence type="predicted"/>
<dbReference type="Pfam" id="PF00440">
    <property type="entry name" value="TetR_N"/>
    <property type="match status" value="1"/>
</dbReference>
<dbReference type="SUPFAM" id="SSF48498">
    <property type="entry name" value="Tetracyclin repressor-like, C-terminal domain"/>
    <property type="match status" value="1"/>
</dbReference>
<dbReference type="PRINTS" id="PR00455">
    <property type="entry name" value="HTHTETR"/>
</dbReference>
<dbReference type="PANTHER" id="PTHR30055">
    <property type="entry name" value="HTH-TYPE TRANSCRIPTIONAL REGULATOR RUTR"/>
    <property type="match status" value="1"/>
</dbReference>
<feature type="DNA-binding region" description="H-T-H motif" evidence="5">
    <location>
        <begin position="31"/>
        <end position="50"/>
    </location>
</feature>
<sequence length="194" mass="21287">MPRQVDHDERRRQLTDALLRIASTRGLGAVSMREIAAEAGVSLRVVQYYFANKQALLESGLTELGARMNHRVRRRITDSGTPAPRELLAAVLATIVPYDEQSRLDSLAWTAYYTAALTDPALAAAGLTLPDALEDFLTVRLTGAIAADRDPRIEVASLLALANGLTSSVLSGQRSHEDALDIIDYRLDRLFEQD</sequence>
<accession>A0ABV5NZV6</accession>